<accession>A0ABR2NEH0</accession>
<name>A0ABR2NEH0_9ROSI</name>
<dbReference type="Proteomes" id="UP001396334">
    <property type="component" value="Unassembled WGS sequence"/>
</dbReference>
<gene>
    <name evidence="2" type="ORF">V6N11_028519</name>
</gene>
<proteinExistence type="predicted"/>
<feature type="compositionally biased region" description="Polar residues" evidence="1">
    <location>
        <begin position="44"/>
        <end position="61"/>
    </location>
</feature>
<protein>
    <submittedName>
        <fullName evidence="2">Uncharacterized protein</fullName>
    </submittedName>
</protein>
<evidence type="ECO:0000313" key="2">
    <source>
        <dbReference type="EMBL" id="KAK8974574.1"/>
    </source>
</evidence>
<evidence type="ECO:0000313" key="3">
    <source>
        <dbReference type="Proteomes" id="UP001396334"/>
    </source>
</evidence>
<organism evidence="2 3">
    <name type="scientific">Hibiscus sabdariffa</name>
    <name type="common">roselle</name>
    <dbReference type="NCBI Taxonomy" id="183260"/>
    <lineage>
        <taxon>Eukaryota</taxon>
        <taxon>Viridiplantae</taxon>
        <taxon>Streptophyta</taxon>
        <taxon>Embryophyta</taxon>
        <taxon>Tracheophyta</taxon>
        <taxon>Spermatophyta</taxon>
        <taxon>Magnoliopsida</taxon>
        <taxon>eudicotyledons</taxon>
        <taxon>Gunneridae</taxon>
        <taxon>Pentapetalae</taxon>
        <taxon>rosids</taxon>
        <taxon>malvids</taxon>
        <taxon>Malvales</taxon>
        <taxon>Malvaceae</taxon>
        <taxon>Malvoideae</taxon>
        <taxon>Hibiscus</taxon>
    </lineage>
</organism>
<reference evidence="2 3" key="1">
    <citation type="journal article" date="2024" name="G3 (Bethesda)">
        <title>Genome assembly of Hibiscus sabdariffa L. provides insights into metabolisms of medicinal natural products.</title>
        <authorList>
            <person name="Kim T."/>
        </authorList>
    </citation>
    <scope>NUCLEOTIDE SEQUENCE [LARGE SCALE GENOMIC DNA]</scope>
    <source>
        <strain evidence="2">TK-2024</strain>
        <tissue evidence="2">Old leaves</tissue>
    </source>
</reference>
<evidence type="ECO:0000256" key="1">
    <source>
        <dbReference type="SAM" id="MobiDB-lite"/>
    </source>
</evidence>
<comment type="caution">
    <text evidence="2">The sequence shown here is derived from an EMBL/GenBank/DDBJ whole genome shotgun (WGS) entry which is preliminary data.</text>
</comment>
<feature type="region of interest" description="Disordered" evidence="1">
    <location>
        <begin position="44"/>
        <end position="101"/>
    </location>
</feature>
<sequence>MARARTCRAMHKPLQRNLARYRELGNGVIGSTAKRFLALRPTMPGNSISFVTRSPTDSINPKFSDRPPLGTGGAYPLAPRRPPRPPPGGARPAPQGGVHPYGGHPRASFRTWCAGVAPEGGPFFPHMVCGVSTRGGLPSAYGVLASRTEGHRVRTWCAIVAPEGAFLPPMVCLPPAPRGIESAELVC</sequence>
<keyword evidence="3" id="KW-1185">Reference proteome</keyword>
<dbReference type="EMBL" id="JBBPBN010000162">
    <property type="protein sequence ID" value="KAK8974574.1"/>
    <property type="molecule type" value="Genomic_DNA"/>
</dbReference>